<sequence>MTSKITLFVNPTAGRGRGARAAQPAASALRAAGFSVRTVLGEDAADALVRARAAVEAGTDALIAVGGDGMAGLALRAVAGTRTPLGLVAVGTGNDFARALGLPVREPAAAGRMIADALTCGRIRDIDLGQVGDRWFGTVLASGFDSRVNDRGNRMRWPAGRLTYDVAMIGELAGFRPVPYRIRLDDELLEVEATLVAVGNGSSYGGGMRICPGADLTDGLFDVTVVGDCSRATLLRMFPRVYRGTHVDHPKVTVLRAARVEIAAEGVTGYADGEPLGPLPLSARCVRGGVRVVGP</sequence>
<keyword evidence="15" id="KW-1185">Reference proteome</keyword>
<dbReference type="Gene3D" id="3.40.50.10330">
    <property type="entry name" value="Probable inorganic polyphosphate/atp-NAD kinase, domain 1"/>
    <property type="match status" value="1"/>
</dbReference>
<reference evidence="14 15" key="1">
    <citation type="submission" date="2024-10" db="EMBL/GenBank/DDBJ databases">
        <title>The Natural Products Discovery Center: Release of the First 8490 Sequenced Strains for Exploring Actinobacteria Biosynthetic Diversity.</title>
        <authorList>
            <person name="Kalkreuter E."/>
            <person name="Kautsar S.A."/>
            <person name="Yang D."/>
            <person name="Bader C.D."/>
            <person name="Teijaro C.N."/>
            <person name="Fluegel L."/>
            <person name="Davis C.M."/>
            <person name="Simpson J.R."/>
            <person name="Lauterbach L."/>
            <person name="Steele A.D."/>
            <person name="Gui C."/>
            <person name="Meng S."/>
            <person name="Li G."/>
            <person name="Viehrig K."/>
            <person name="Ye F."/>
            <person name="Su P."/>
            <person name="Kiefer A.F."/>
            <person name="Nichols A."/>
            <person name="Cepeda A.J."/>
            <person name="Yan W."/>
            <person name="Fan B."/>
            <person name="Jiang Y."/>
            <person name="Adhikari A."/>
            <person name="Zheng C.-J."/>
            <person name="Schuster L."/>
            <person name="Cowan T.M."/>
            <person name="Smanski M.J."/>
            <person name="Chevrette M.G."/>
            <person name="De Carvalho L.P.S."/>
            <person name="Shen B."/>
        </authorList>
    </citation>
    <scope>NUCLEOTIDE SEQUENCE [LARGE SCALE GENOMIC DNA]</scope>
    <source>
        <strain evidence="14 15">NPDC007066</strain>
    </source>
</reference>
<dbReference type="PANTHER" id="PTHR12358">
    <property type="entry name" value="SPHINGOSINE KINASE"/>
    <property type="match status" value="1"/>
</dbReference>
<evidence type="ECO:0000259" key="13">
    <source>
        <dbReference type="PROSITE" id="PS50146"/>
    </source>
</evidence>
<dbReference type="SUPFAM" id="SSF111331">
    <property type="entry name" value="NAD kinase/diacylglycerol kinase-like"/>
    <property type="match status" value="1"/>
</dbReference>
<keyword evidence="11" id="KW-0594">Phospholipid biosynthesis</keyword>
<dbReference type="PROSITE" id="PS50146">
    <property type="entry name" value="DAGK"/>
    <property type="match status" value="1"/>
</dbReference>
<keyword evidence="10" id="KW-0443">Lipid metabolism</keyword>
<evidence type="ECO:0000256" key="12">
    <source>
        <dbReference type="ARBA" id="ARBA00023264"/>
    </source>
</evidence>
<evidence type="ECO:0000256" key="4">
    <source>
        <dbReference type="ARBA" id="ARBA00022679"/>
    </source>
</evidence>
<evidence type="ECO:0000313" key="14">
    <source>
        <dbReference type="EMBL" id="MFE9226611.1"/>
    </source>
</evidence>
<accession>A0ABW6LH99</accession>
<dbReference type="InterPro" id="IPR017438">
    <property type="entry name" value="ATP-NAD_kinase_N"/>
</dbReference>
<keyword evidence="12" id="KW-1208">Phospholipid metabolism</keyword>
<dbReference type="InterPro" id="IPR016064">
    <property type="entry name" value="NAD/diacylglycerol_kinase_sf"/>
</dbReference>
<dbReference type="InterPro" id="IPR001206">
    <property type="entry name" value="Diacylglycerol_kinase_cat_dom"/>
</dbReference>
<dbReference type="NCBIfam" id="NF008882">
    <property type="entry name" value="PRK11914.1"/>
    <property type="match status" value="1"/>
</dbReference>
<evidence type="ECO:0000313" key="15">
    <source>
        <dbReference type="Proteomes" id="UP001601288"/>
    </source>
</evidence>
<evidence type="ECO:0000256" key="5">
    <source>
        <dbReference type="ARBA" id="ARBA00022723"/>
    </source>
</evidence>
<dbReference type="InterPro" id="IPR050187">
    <property type="entry name" value="Lipid_Phosphate_FormReg"/>
</dbReference>
<evidence type="ECO:0000256" key="8">
    <source>
        <dbReference type="ARBA" id="ARBA00022840"/>
    </source>
</evidence>
<protein>
    <submittedName>
        <fullName evidence="14">Diacylglycerol kinase</fullName>
        <ecNumber evidence="14">2.7.1.107</ecNumber>
    </submittedName>
</protein>
<evidence type="ECO:0000256" key="3">
    <source>
        <dbReference type="ARBA" id="ARBA00022516"/>
    </source>
</evidence>
<keyword evidence="8" id="KW-0067">ATP-binding</keyword>
<keyword evidence="9" id="KW-0460">Magnesium</keyword>
<dbReference type="Proteomes" id="UP001601288">
    <property type="component" value="Unassembled WGS sequence"/>
</dbReference>
<comment type="similarity">
    <text evidence="2">Belongs to the diacylglycerol/lipid kinase family.</text>
</comment>
<dbReference type="PANTHER" id="PTHR12358:SF106">
    <property type="entry name" value="LIPID KINASE YEGS"/>
    <property type="match status" value="1"/>
</dbReference>
<organism evidence="14 15">
    <name type="scientific">Streptomyces massasporeus</name>
    <dbReference type="NCBI Taxonomy" id="67324"/>
    <lineage>
        <taxon>Bacteria</taxon>
        <taxon>Bacillati</taxon>
        <taxon>Actinomycetota</taxon>
        <taxon>Actinomycetes</taxon>
        <taxon>Kitasatosporales</taxon>
        <taxon>Streptomycetaceae</taxon>
        <taxon>Streptomyces</taxon>
    </lineage>
</organism>
<dbReference type="Pfam" id="PF00781">
    <property type="entry name" value="DAGK_cat"/>
    <property type="match status" value="1"/>
</dbReference>
<gene>
    <name evidence="14" type="ORF">ACFYM3_18610</name>
</gene>
<evidence type="ECO:0000256" key="7">
    <source>
        <dbReference type="ARBA" id="ARBA00022777"/>
    </source>
</evidence>
<comment type="caution">
    <text evidence="14">The sequence shown here is derived from an EMBL/GenBank/DDBJ whole genome shotgun (WGS) entry which is preliminary data.</text>
</comment>
<keyword evidence="3" id="KW-0444">Lipid biosynthesis</keyword>
<evidence type="ECO:0000256" key="11">
    <source>
        <dbReference type="ARBA" id="ARBA00023209"/>
    </source>
</evidence>
<keyword evidence="4 14" id="KW-0808">Transferase</keyword>
<evidence type="ECO:0000256" key="9">
    <source>
        <dbReference type="ARBA" id="ARBA00022842"/>
    </source>
</evidence>
<keyword evidence="5" id="KW-0479">Metal-binding</keyword>
<name>A0ABW6LH99_9ACTN</name>
<evidence type="ECO:0000256" key="2">
    <source>
        <dbReference type="ARBA" id="ARBA00005983"/>
    </source>
</evidence>
<feature type="domain" description="DAGKc" evidence="13">
    <location>
        <begin position="1"/>
        <end position="135"/>
    </location>
</feature>
<proteinExistence type="inferred from homology"/>
<dbReference type="Pfam" id="PF19279">
    <property type="entry name" value="YegS_C"/>
    <property type="match status" value="1"/>
</dbReference>
<dbReference type="InterPro" id="IPR045540">
    <property type="entry name" value="YegS/DAGK_C"/>
</dbReference>
<dbReference type="Gene3D" id="2.60.200.40">
    <property type="match status" value="1"/>
</dbReference>
<dbReference type="NCBIfam" id="TIGR00147">
    <property type="entry name" value="YegS/Rv2252/BmrU family lipid kinase"/>
    <property type="match status" value="1"/>
</dbReference>
<keyword evidence="7 14" id="KW-0418">Kinase</keyword>
<keyword evidence="6" id="KW-0547">Nucleotide-binding</keyword>
<dbReference type="EMBL" id="JBIAFP010000010">
    <property type="protein sequence ID" value="MFE9226611.1"/>
    <property type="molecule type" value="Genomic_DNA"/>
</dbReference>
<dbReference type="InterPro" id="IPR005218">
    <property type="entry name" value="Diacylglycerol/lipid_kinase"/>
</dbReference>
<dbReference type="RefSeq" id="WP_358281138.1">
    <property type="nucleotide sequence ID" value="NZ_JBEYGJ010000010.1"/>
</dbReference>
<evidence type="ECO:0000256" key="1">
    <source>
        <dbReference type="ARBA" id="ARBA00001946"/>
    </source>
</evidence>
<dbReference type="EC" id="2.7.1.107" evidence="14"/>
<evidence type="ECO:0000256" key="6">
    <source>
        <dbReference type="ARBA" id="ARBA00022741"/>
    </source>
</evidence>
<evidence type="ECO:0000256" key="10">
    <source>
        <dbReference type="ARBA" id="ARBA00023098"/>
    </source>
</evidence>
<dbReference type="GO" id="GO:0004143">
    <property type="term" value="F:ATP-dependent diacylglycerol kinase activity"/>
    <property type="evidence" value="ECO:0007669"/>
    <property type="project" value="UniProtKB-EC"/>
</dbReference>
<comment type="cofactor">
    <cofactor evidence="1">
        <name>Mg(2+)</name>
        <dbReference type="ChEBI" id="CHEBI:18420"/>
    </cofactor>
</comment>
<dbReference type="SMART" id="SM00046">
    <property type="entry name" value="DAGKc"/>
    <property type="match status" value="1"/>
</dbReference>